<comment type="caution">
    <text evidence="2">The sequence shown here is derived from an EMBL/GenBank/DDBJ whole genome shotgun (WGS) entry which is preliminary data.</text>
</comment>
<dbReference type="RefSeq" id="WP_261625621.1">
    <property type="nucleotide sequence ID" value="NZ_CAMAPC010000001.1"/>
</dbReference>
<sequence length="352" mass="38992">MHPMIKSAIGLLITLIVVVFWLSGYDRKAVEINNEDSALYGSLVLPKRDGHTPLPVLIFVHGDGPISSGSYGYYAPLWQALADAGVASLSWDKQGVGGSDGHWLEQTMTERAQQLSAAIDWVAQQPNLDSQRIGVIGFSQAGWVLPQVLAKDERLKYAIMVSTAVNWQQQGHYQTVQRLKSVGQEGEELTQNLDYNTALDALLKQKVPYTQYKQFVTQSAPQSYGSQSMTKERYEFVINNMHVDASSALMQVKQPVLALFGDSDAVVDVQNSISTYQNTLLGPYQYKVYEDANHALFKNDYFSGISKDSIWFGVKMNWLGSEGFTEGFIDDVLSWVTNHTQLTNGGGSTNGE</sequence>
<dbReference type="PANTHER" id="PTHR43265">
    <property type="entry name" value="ESTERASE ESTD"/>
    <property type="match status" value="1"/>
</dbReference>
<evidence type="ECO:0000313" key="2">
    <source>
        <dbReference type="EMBL" id="CAH9049681.1"/>
    </source>
</evidence>
<dbReference type="GO" id="GO:0052689">
    <property type="term" value="F:carboxylic ester hydrolase activity"/>
    <property type="evidence" value="ECO:0007669"/>
    <property type="project" value="TreeGrafter"/>
</dbReference>
<accession>A0A9W4QR35</accession>
<dbReference type="SUPFAM" id="SSF53474">
    <property type="entry name" value="alpha/beta-Hydrolases"/>
    <property type="match status" value="1"/>
</dbReference>
<reference evidence="2" key="1">
    <citation type="submission" date="2022-07" db="EMBL/GenBank/DDBJ databases">
        <authorList>
            <person name="Criscuolo A."/>
        </authorList>
    </citation>
    <scope>NUCLEOTIDE SEQUENCE</scope>
    <source>
        <strain evidence="2">CIP111854</strain>
    </source>
</reference>
<evidence type="ECO:0000313" key="3">
    <source>
        <dbReference type="Proteomes" id="UP001152467"/>
    </source>
</evidence>
<dbReference type="AlphaFoldDB" id="A0A9W4QR35"/>
<dbReference type="EMBL" id="CAMAPC010000001">
    <property type="protein sequence ID" value="CAH9049681.1"/>
    <property type="molecule type" value="Genomic_DNA"/>
</dbReference>
<dbReference type="InterPro" id="IPR022742">
    <property type="entry name" value="Hydrolase_4"/>
</dbReference>
<dbReference type="Proteomes" id="UP001152467">
    <property type="component" value="Unassembled WGS sequence"/>
</dbReference>
<name>A0A9W4QR35_9GAMM</name>
<protein>
    <recommendedName>
        <fullName evidence="1">Serine aminopeptidase S33 domain-containing protein</fullName>
    </recommendedName>
</protein>
<proteinExistence type="predicted"/>
<dbReference type="PANTHER" id="PTHR43265:SF1">
    <property type="entry name" value="ESTERASE ESTD"/>
    <property type="match status" value="1"/>
</dbReference>
<feature type="domain" description="Serine aminopeptidase S33" evidence="1">
    <location>
        <begin position="56"/>
        <end position="298"/>
    </location>
</feature>
<dbReference type="Gene3D" id="3.40.50.1820">
    <property type="entry name" value="alpha/beta hydrolase"/>
    <property type="match status" value="1"/>
</dbReference>
<gene>
    <name evidence="2" type="ORF">PSECIP111854_00328</name>
</gene>
<dbReference type="InterPro" id="IPR029058">
    <property type="entry name" value="AB_hydrolase_fold"/>
</dbReference>
<evidence type="ECO:0000259" key="1">
    <source>
        <dbReference type="Pfam" id="PF12146"/>
    </source>
</evidence>
<dbReference type="InterPro" id="IPR053145">
    <property type="entry name" value="AB_hydrolase_Est10"/>
</dbReference>
<keyword evidence="3" id="KW-1185">Reference proteome</keyword>
<dbReference type="Pfam" id="PF12146">
    <property type="entry name" value="Hydrolase_4"/>
    <property type="match status" value="1"/>
</dbReference>
<organism evidence="2 3">
    <name type="scientific">Pseudoalteromonas holothuriae</name>
    <dbReference type="NCBI Taxonomy" id="2963714"/>
    <lineage>
        <taxon>Bacteria</taxon>
        <taxon>Pseudomonadati</taxon>
        <taxon>Pseudomonadota</taxon>
        <taxon>Gammaproteobacteria</taxon>
        <taxon>Alteromonadales</taxon>
        <taxon>Pseudoalteromonadaceae</taxon>
        <taxon>Pseudoalteromonas</taxon>
    </lineage>
</organism>